<dbReference type="Pfam" id="PF03932">
    <property type="entry name" value="CutC"/>
    <property type="match status" value="1"/>
</dbReference>
<keyword evidence="2" id="KW-0963">Cytoplasm</keyword>
<dbReference type="SMR" id="A0A060H9R6"/>
<comment type="subcellular location">
    <subcellularLocation>
        <location evidence="2">Cytoplasm</location>
    </subcellularLocation>
</comment>
<dbReference type="EMBL" id="CP006696">
    <property type="protein sequence ID" value="AIC09677.1"/>
    <property type="molecule type" value="Genomic_DNA"/>
</dbReference>
<accession>A0A060H9R6</accession>
<protein>
    <recommendedName>
        <fullName evidence="2">PF03932 family protein CutC</fullName>
    </recommendedName>
</protein>
<dbReference type="FunFam" id="3.20.20.380:FF:000001">
    <property type="entry name" value="Copper homeostasis protein CutC"/>
    <property type="match status" value="1"/>
</dbReference>
<comment type="similarity">
    <text evidence="1 2">Belongs to the CutC family.</text>
</comment>
<dbReference type="GO" id="GO:0005737">
    <property type="term" value="C:cytoplasm"/>
    <property type="evidence" value="ECO:0007669"/>
    <property type="project" value="UniProtKB-SubCell"/>
</dbReference>
<dbReference type="HOGENOM" id="CLU_050555_3_1_6"/>
<dbReference type="InterPro" id="IPR036822">
    <property type="entry name" value="CutC-like_dom_sf"/>
</dbReference>
<dbReference type="GeneID" id="93904301"/>
<sequence length="267" mass="27686">MSFDVYVMRVFGKSRGSWEAGMGVSAGLEVAAGSVASALAAQEGGAMRVELCHGLEGGGLTPSYGMLAVVRERLHIPLYVLIRPRGGDFVFSEEEMEVMCGDVECCVRLGCDGVVLGALDPAGEVDMGMMRVLIAAAGSLGVTFHRAIDVSADPGRTLEDVIALGCERVLTSGGRSSALEGAETIAALVAQAAGRVVVMPGAGVSAGNVLELRVRTGAHEFHASARSVVAARRLGAHPYIHDLGGDYDCTDADKVRQLVRLLSQGAS</sequence>
<evidence type="ECO:0000313" key="4">
    <source>
        <dbReference type="Proteomes" id="UP000027215"/>
    </source>
</evidence>
<dbReference type="PANTHER" id="PTHR12598:SF0">
    <property type="entry name" value="COPPER HOMEOSTASIS PROTEIN CUTC HOMOLOG"/>
    <property type="match status" value="1"/>
</dbReference>
<dbReference type="KEGG" id="xfs:D934_04180"/>
<reference evidence="3 4" key="1">
    <citation type="submission" date="2013-08" db="EMBL/GenBank/DDBJ databases">
        <authorList>
            <person name="Stouthamer R."/>
            <person name="Nunney L."/>
        </authorList>
    </citation>
    <scope>NUCLEOTIDE SEQUENCE [LARGE SCALE GENOMIC DNA]</scope>
    <source>
        <strain evidence="4">ann-1</strain>
    </source>
</reference>
<dbReference type="HAMAP" id="MF_00795">
    <property type="entry name" value="CutC"/>
    <property type="match status" value="1"/>
</dbReference>
<evidence type="ECO:0000256" key="1">
    <source>
        <dbReference type="ARBA" id="ARBA00007768"/>
    </source>
</evidence>
<evidence type="ECO:0000313" key="3">
    <source>
        <dbReference type="EMBL" id="AIC09677.1"/>
    </source>
</evidence>
<dbReference type="InterPro" id="IPR005627">
    <property type="entry name" value="CutC-like"/>
</dbReference>
<dbReference type="Gene3D" id="3.20.20.380">
    <property type="entry name" value="Copper homeostasis (CutC) domain"/>
    <property type="match status" value="1"/>
</dbReference>
<dbReference type="PANTHER" id="PTHR12598">
    <property type="entry name" value="COPPER HOMEOSTASIS PROTEIN CUTC"/>
    <property type="match status" value="1"/>
</dbReference>
<dbReference type="GO" id="GO:0005507">
    <property type="term" value="F:copper ion binding"/>
    <property type="evidence" value="ECO:0007669"/>
    <property type="project" value="TreeGrafter"/>
</dbReference>
<name>A0A060H9R6_XYLFS</name>
<dbReference type="RefSeq" id="WP_011097708.1">
    <property type="nucleotide sequence ID" value="NZ_CP006696.1"/>
</dbReference>
<organism evidence="3 4">
    <name type="scientific">Xylella fastidiosa subsp. sandyi Ann-1</name>
    <dbReference type="NCBI Taxonomy" id="155920"/>
    <lineage>
        <taxon>Bacteria</taxon>
        <taxon>Pseudomonadati</taxon>
        <taxon>Pseudomonadota</taxon>
        <taxon>Gammaproteobacteria</taxon>
        <taxon>Lysobacterales</taxon>
        <taxon>Lysobacteraceae</taxon>
        <taxon>Xylella</taxon>
    </lineage>
</organism>
<gene>
    <name evidence="2" type="primary">cutC</name>
    <name evidence="3" type="ORF">D934_04180</name>
</gene>
<dbReference type="SUPFAM" id="SSF110395">
    <property type="entry name" value="CutC-like"/>
    <property type="match status" value="1"/>
</dbReference>
<proteinExistence type="inferred from homology"/>
<dbReference type="Proteomes" id="UP000027215">
    <property type="component" value="Chromosome"/>
</dbReference>
<dbReference type="AlphaFoldDB" id="A0A060H9R6"/>
<evidence type="ECO:0000256" key="2">
    <source>
        <dbReference type="HAMAP-Rule" id="MF_00795"/>
    </source>
</evidence>
<dbReference type="PATRIC" id="fig|155920.8.peg.1009"/>
<comment type="caution">
    <text evidence="2">Once thought to be involved in copper homeostasis, experiments in E.coli have shown this is not the case.</text>
</comment>